<evidence type="ECO:0000313" key="3">
    <source>
        <dbReference type="EMBL" id="KID59755.1"/>
    </source>
</evidence>
<gene>
    <name evidence="3" type="ORF">MAN_10396</name>
</gene>
<proteinExistence type="predicted"/>
<dbReference type="Pfam" id="PF01636">
    <property type="entry name" value="APH"/>
    <property type="match status" value="1"/>
</dbReference>
<accession>A0A0B4EC14</accession>
<dbReference type="InterPro" id="IPR002575">
    <property type="entry name" value="Aminoglycoside_PTrfase"/>
</dbReference>
<organism evidence="3 4">
    <name type="scientific">Metarhizium anisopliae (strain ARSEF 549)</name>
    <dbReference type="NCBI Taxonomy" id="3151832"/>
    <lineage>
        <taxon>Eukaryota</taxon>
        <taxon>Fungi</taxon>
        <taxon>Dikarya</taxon>
        <taxon>Ascomycota</taxon>
        <taxon>Pezizomycotina</taxon>
        <taxon>Sordariomycetes</taxon>
        <taxon>Hypocreomycetidae</taxon>
        <taxon>Hypocreales</taxon>
        <taxon>Clavicipitaceae</taxon>
        <taxon>Metarhizium</taxon>
    </lineage>
</organism>
<keyword evidence="4" id="KW-1185">Reference proteome</keyword>
<dbReference type="HOGENOM" id="CLU_028906_4_1_1"/>
<dbReference type="SUPFAM" id="SSF56112">
    <property type="entry name" value="Protein kinase-like (PK-like)"/>
    <property type="match status" value="1"/>
</dbReference>
<dbReference type="InterPro" id="IPR051678">
    <property type="entry name" value="AGP_Transferase"/>
</dbReference>
<dbReference type="Gene3D" id="3.30.200.20">
    <property type="entry name" value="Phosphorylase Kinase, domain 1"/>
    <property type="match status" value="1"/>
</dbReference>
<feature type="domain" description="Aminoglycoside phosphotransferase" evidence="2">
    <location>
        <begin position="159"/>
        <end position="432"/>
    </location>
</feature>
<dbReference type="AlphaFoldDB" id="A0A0B4EC14"/>
<evidence type="ECO:0000256" key="1">
    <source>
        <dbReference type="SAM" id="MobiDB-lite"/>
    </source>
</evidence>
<evidence type="ECO:0000259" key="2">
    <source>
        <dbReference type="Pfam" id="PF01636"/>
    </source>
</evidence>
<dbReference type="EMBL" id="AZNF01000024">
    <property type="protein sequence ID" value="KID59755.1"/>
    <property type="molecule type" value="Genomic_DNA"/>
</dbReference>
<name>A0A0B4EC14_METAF</name>
<feature type="region of interest" description="Disordered" evidence="1">
    <location>
        <begin position="1"/>
        <end position="31"/>
    </location>
</feature>
<protein>
    <submittedName>
        <fullName evidence="3">Phosphotransferase family protein</fullName>
    </submittedName>
</protein>
<dbReference type="PANTHER" id="PTHR21310">
    <property type="entry name" value="AMINOGLYCOSIDE PHOSPHOTRANSFERASE-RELATED-RELATED"/>
    <property type="match status" value="1"/>
</dbReference>
<evidence type="ECO:0000313" key="4">
    <source>
        <dbReference type="Proteomes" id="UP000031186"/>
    </source>
</evidence>
<dbReference type="VEuPathDB" id="FungiDB:MAN_10396"/>
<reference evidence="3 4" key="1">
    <citation type="journal article" date="2014" name="Proc. Natl. Acad. Sci. U.S.A.">
        <title>Trajectory and genomic determinants of fungal-pathogen speciation and host adaptation.</title>
        <authorList>
            <person name="Hu X."/>
            <person name="Xiao G."/>
            <person name="Zheng P."/>
            <person name="Shang Y."/>
            <person name="Su Y."/>
            <person name="Zhang X."/>
            <person name="Liu X."/>
            <person name="Zhan S."/>
            <person name="St Leger R.J."/>
            <person name="Wang C."/>
        </authorList>
    </citation>
    <scope>NUCLEOTIDE SEQUENCE [LARGE SCALE GENOMIC DNA]</scope>
    <source>
        <strain evidence="3 4">ARSEF 549</strain>
    </source>
</reference>
<dbReference type="PANTHER" id="PTHR21310:SF37">
    <property type="entry name" value="AMINOGLYCOSIDE PHOSPHOTRANSFERASE DOMAIN-CONTAINING PROTEIN"/>
    <property type="match status" value="1"/>
</dbReference>
<comment type="caution">
    <text evidence="3">The sequence shown here is derived from an EMBL/GenBank/DDBJ whole genome shotgun (WGS) entry which is preliminary data.</text>
</comment>
<feature type="non-terminal residue" evidence="3">
    <location>
        <position position="1"/>
    </location>
</feature>
<dbReference type="Proteomes" id="UP000031186">
    <property type="component" value="Unassembled WGS sequence"/>
</dbReference>
<dbReference type="InterPro" id="IPR011009">
    <property type="entry name" value="Kinase-like_dom_sf"/>
</dbReference>
<sequence>MAPNADDGNFLNDEPVTSNVKDVKPLPTDVAEEDIDETVHNNPELQEDMVDGIDKSNIIDETTRGARPEGGSYKEPSDDVELQVTVDQPTNQVATVLIFNVAQSALARHTMWMQGDDVAWEESDRIEREWRESHLTTPTMLAIGNFVAKHRQGVPQEIGPLKAGAFNALFRLTYLDGGSAVIRFAKPGRTMFPEEKIRNEVATIRYIQDHTAIPVPFILHWGTREESPLGIGPFIIMDYINHEMNMTAALNTPGLTPDIPPVLDPNIDEAKLEMLYRQVASILLQLSKLELPLIGALEETHVRSWEVTRRPLSMAMNELVRTGTFPRAKLPTSTFKTSSKYFQALAKLHVDHLASQRNDAIESKADCQRKYTARQLFQKLARERKLVSDRYDKGPFKFWCDDLRPSNILLDANLQIVAVIDWEFSYATPSEFTFAPPWWLLIEQPEYWEKGLDDWVQQYERRLATFLKAMVDCEDASIAAGQLLEEQRLSSEMRESWASGDFWTVYAARRNFAFDGVFWDKLDPRFFGKGEGGSGPGDAWMERLELLDEKARAAMEAFVDGKVAESETRELAWEPDEVL</sequence>
<dbReference type="OrthoDB" id="5412996at2759"/>